<dbReference type="PROSITE" id="PS00463">
    <property type="entry name" value="ZN2_CY6_FUNGAL_1"/>
    <property type="match status" value="1"/>
</dbReference>
<reference evidence="8" key="1">
    <citation type="submission" date="2021-12" db="EMBL/GenBank/DDBJ databases">
        <title>Convergent genome expansion in fungi linked to evolution of root-endophyte symbiosis.</title>
        <authorList>
            <consortium name="DOE Joint Genome Institute"/>
            <person name="Ke Y.-H."/>
            <person name="Bonito G."/>
            <person name="Liao H.-L."/>
            <person name="Looney B."/>
            <person name="Rojas-Flechas A."/>
            <person name="Nash J."/>
            <person name="Hameed K."/>
            <person name="Schadt C."/>
            <person name="Martin F."/>
            <person name="Crous P.W."/>
            <person name="Miettinen O."/>
            <person name="Magnuson J.K."/>
            <person name="Labbe J."/>
            <person name="Jacobson D."/>
            <person name="Doktycz M.J."/>
            <person name="Veneault-Fourrey C."/>
            <person name="Kuo A."/>
            <person name="Mondo S."/>
            <person name="Calhoun S."/>
            <person name="Riley R."/>
            <person name="Ohm R."/>
            <person name="LaButti K."/>
            <person name="Andreopoulos B."/>
            <person name="Pangilinan J."/>
            <person name="Nolan M."/>
            <person name="Tritt A."/>
            <person name="Clum A."/>
            <person name="Lipzen A."/>
            <person name="Daum C."/>
            <person name="Barry K."/>
            <person name="Grigoriev I.V."/>
            <person name="Vilgalys R."/>
        </authorList>
    </citation>
    <scope>NUCLEOTIDE SEQUENCE</scope>
    <source>
        <strain evidence="8">PMI_201</strain>
    </source>
</reference>
<feature type="compositionally biased region" description="Basic residues" evidence="6">
    <location>
        <begin position="56"/>
        <end position="67"/>
    </location>
</feature>
<feature type="region of interest" description="Disordered" evidence="6">
    <location>
        <begin position="53"/>
        <end position="106"/>
    </location>
</feature>
<evidence type="ECO:0000313" key="8">
    <source>
        <dbReference type="EMBL" id="KAH8694079.1"/>
    </source>
</evidence>
<comment type="caution">
    <text evidence="8">The sequence shown here is derived from an EMBL/GenBank/DDBJ whole genome shotgun (WGS) entry which is preliminary data.</text>
</comment>
<evidence type="ECO:0000256" key="1">
    <source>
        <dbReference type="ARBA" id="ARBA00004123"/>
    </source>
</evidence>
<feature type="domain" description="Zn(2)-C6 fungal-type" evidence="7">
    <location>
        <begin position="22"/>
        <end position="51"/>
    </location>
</feature>
<gene>
    <name evidence="8" type="ORF">BGW36DRAFT_430104</name>
</gene>
<sequence>MASNRESPDKQTQGTTKKLRSACDTCHQTKVRCSGGNPCQMCQHLEAECIYSPSSRKGRPKGTRPRKSLQQETLSGGQVTSGNSTPANKHSVRAKPRKQDIADASHGILSPDTESYLFENDIDDLIFPDGIQEMLSSATSTSYSRSIGSHMNDGFNSPLQENLPYDMASFFDTASLQSSETWCQPYPTHTIDPHGSFPNQYSDNLGNWNNIGAVASFPQRRVSLVNSIPENHLGTFGSHGPYATAISTINASNMPVEGGINSAKVDDGQDCLQRHTACFFHQLGQVRSITTPRIDVLLICAREISTASFSLLRCAKCQNKDIQEVFIIIIAVLRLFVRKLQFSDEKSSSPSIEGSSNESSNPGTEQMMIDDDIDHIEPVAINTPESLGHSSFQSPSRQLISSMTMQSDSIPISLGDYPTTKSEQMLITDVLRKRMLQRLGEVITALKRRIQISPSASPSSFKGTMHKDINTQNICTDGDSGNRIDGGGFGDLAHFLGILQSLETVVHRLAG</sequence>
<name>A0AAD4KQW3_9EURO</name>
<evidence type="ECO:0000256" key="6">
    <source>
        <dbReference type="SAM" id="MobiDB-lite"/>
    </source>
</evidence>
<dbReference type="InterPro" id="IPR001138">
    <property type="entry name" value="Zn2Cys6_DnaBD"/>
</dbReference>
<organism evidence="8 9">
    <name type="scientific">Talaromyces proteolyticus</name>
    <dbReference type="NCBI Taxonomy" id="1131652"/>
    <lineage>
        <taxon>Eukaryota</taxon>
        <taxon>Fungi</taxon>
        <taxon>Dikarya</taxon>
        <taxon>Ascomycota</taxon>
        <taxon>Pezizomycotina</taxon>
        <taxon>Eurotiomycetes</taxon>
        <taxon>Eurotiomycetidae</taxon>
        <taxon>Eurotiales</taxon>
        <taxon>Trichocomaceae</taxon>
        <taxon>Talaromyces</taxon>
        <taxon>Talaromyces sect. Bacilispori</taxon>
    </lineage>
</organism>
<feature type="region of interest" description="Disordered" evidence="6">
    <location>
        <begin position="346"/>
        <end position="366"/>
    </location>
</feature>
<dbReference type="Pfam" id="PF00172">
    <property type="entry name" value="Zn_clus"/>
    <property type="match status" value="1"/>
</dbReference>
<dbReference type="CDD" id="cd00067">
    <property type="entry name" value="GAL4"/>
    <property type="match status" value="1"/>
</dbReference>
<dbReference type="EMBL" id="JAJTJA010000009">
    <property type="protein sequence ID" value="KAH8694079.1"/>
    <property type="molecule type" value="Genomic_DNA"/>
</dbReference>
<proteinExistence type="predicted"/>
<dbReference type="GO" id="GO:0043565">
    <property type="term" value="F:sequence-specific DNA binding"/>
    <property type="evidence" value="ECO:0007669"/>
    <property type="project" value="TreeGrafter"/>
</dbReference>
<evidence type="ECO:0000256" key="4">
    <source>
        <dbReference type="ARBA" id="ARBA00023163"/>
    </source>
</evidence>
<dbReference type="GO" id="GO:0045944">
    <property type="term" value="P:positive regulation of transcription by RNA polymerase II"/>
    <property type="evidence" value="ECO:0007669"/>
    <property type="project" value="TreeGrafter"/>
</dbReference>
<feature type="compositionally biased region" description="Low complexity" evidence="6">
    <location>
        <begin position="348"/>
        <end position="363"/>
    </location>
</feature>
<dbReference type="InterPro" id="IPR036864">
    <property type="entry name" value="Zn2-C6_fun-type_DNA-bd_sf"/>
</dbReference>
<keyword evidence="4" id="KW-0804">Transcription</keyword>
<feature type="compositionally biased region" description="Polar residues" evidence="6">
    <location>
        <begin position="68"/>
        <end position="88"/>
    </location>
</feature>
<evidence type="ECO:0000256" key="2">
    <source>
        <dbReference type="ARBA" id="ARBA00023015"/>
    </source>
</evidence>
<dbReference type="GO" id="GO:0005634">
    <property type="term" value="C:nucleus"/>
    <property type="evidence" value="ECO:0007669"/>
    <property type="project" value="UniProtKB-SubCell"/>
</dbReference>
<dbReference type="InterPro" id="IPR051711">
    <property type="entry name" value="Stress_Response_Reg"/>
</dbReference>
<keyword evidence="3" id="KW-0238">DNA-binding</keyword>
<dbReference type="SUPFAM" id="SSF57701">
    <property type="entry name" value="Zn2/Cys6 DNA-binding domain"/>
    <property type="match status" value="1"/>
</dbReference>
<dbReference type="SMART" id="SM00066">
    <property type="entry name" value="GAL4"/>
    <property type="match status" value="1"/>
</dbReference>
<keyword evidence="5" id="KW-0539">Nucleus</keyword>
<dbReference type="PROSITE" id="PS50048">
    <property type="entry name" value="ZN2_CY6_FUNGAL_2"/>
    <property type="match status" value="1"/>
</dbReference>
<evidence type="ECO:0000256" key="3">
    <source>
        <dbReference type="ARBA" id="ARBA00023125"/>
    </source>
</evidence>
<dbReference type="PANTHER" id="PTHR47540:SF2">
    <property type="entry name" value="ZN(II)2CYS6 TRANSCRIPTION FACTOR (EUROFUNG)"/>
    <property type="match status" value="1"/>
</dbReference>
<keyword evidence="9" id="KW-1185">Reference proteome</keyword>
<dbReference type="GO" id="GO:0000981">
    <property type="term" value="F:DNA-binding transcription factor activity, RNA polymerase II-specific"/>
    <property type="evidence" value="ECO:0007669"/>
    <property type="project" value="InterPro"/>
</dbReference>
<keyword evidence="2" id="KW-0805">Transcription regulation</keyword>
<protein>
    <recommendedName>
        <fullName evidence="7">Zn(2)-C6 fungal-type domain-containing protein</fullName>
    </recommendedName>
</protein>
<feature type="compositionally biased region" description="Polar residues" evidence="6">
    <location>
        <begin position="1"/>
        <end position="16"/>
    </location>
</feature>
<dbReference type="AlphaFoldDB" id="A0AAD4KQW3"/>
<feature type="region of interest" description="Disordered" evidence="6">
    <location>
        <begin position="1"/>
        <end position="21"/>
    </location>
</feature>
<dbReference type="GeneID" id="70251081"/>
<accession>A0AAD4KQW3</accession>
<comment type="subcellular location">
    <subcellularLocation>
        <location evidence="1">Nucleus</location>
    </subcellularLocation>
</comment>
<dbReference type="PANTHER" id="PTHR47540">
    <property type="entry name" value="THIAMINE REPRESSIBLE GENES REGULATORY PROTEIN THI5"/>
    <property type="match status" value="1"/>
</dbReference>
<evidence type="ECO:0000256" key="5">
    <source>
        <dbReference type="ARBA" id="ARBA00023242"/>
    </source>
</evidence>
<dbReference type="Proteomes" id="UP001201262">
    <property type="component" value="Unassembled WGS sequence"/>
</dbReference>
<evidence type="ECO:0000259" key="7">
    <source>
        <dbReference type="PROSITE" id="PS50048"/>
    </source>
</evidence>
<dbReference type="Gene3D" id="4.10.240.10">
    <property type="entry name" value="Zn(2)-C6 fungal-type DNA-binding domain"/>
    <property type="match status" value="1"/>
</dbReference>
<evidence type="ECO:0000313" key="9">
    <source>
        <dbReference type="Proteomes" id="UP001201262"/>
    </source>
</evidence>
<dbReference type="RefSeq" id="XP_046069749.1">
    <property type="nucleotide sequence ID" value="XM_046220794.1"/>
</dbReference>
<dbReference type="GO" id="GO:0008270">
    <property type="term" value="F:zinc ion binding"/>
    <property type="evidence" value="ECO:0007669"/>
    <property type="project" value="InterPro"/>
</dbReference>